<reference evidence="5" key="1">
    <citation type="submission" date="2023-03" db="EMBL/GenBank/DDBJ databases">
        <title>Massive genome expansion in bonnet fungi (Mycena s.s.) driven by repeated elements and novel gene families across ecological guilds.</title>
        <authorList>
            <consortium name="Lawrence Berkeley National Laboratory"/>
            <person name="Harder C.B."/>
            <person name="Miyauchi S."/>
            <person name="Viragh M."/>
            <person name="Kuo A."/>
            <person name="Thoen E."/>
            <person name="Andreopoulos B."/>
            <person name="Lu D."/>
            <person name="Skrede I."/>
            <person name="Drula E."/>
            <person name="Henrissat B."/>
            <person name="Morin E."/>
            <person name="Kohler A."/>
            <person name="Barry K."/>
            <person name="LaButti K."/>
            <person name="Morin E."/>
            <person name="Salamov A."/>
            <person name="Lipzen A."/>
            <person name="Mereny Z."/>
            <person name="Hegedus B."/>
            <person name="Baldrian P."/>
            <person name="Stursova M."/>
            <person name="Weitz H."/>
            <person name="Taylor A."/>
            <person name="Grigoriev I.V."/>
            <person name="Nagy L.G."/>
            <person name="Martin F."/>
            <person name="Kauserud H."/>
        </authorList>
    </citation>
    <scope>NUCLEOTIDE SEQUENCE</scope>
    <source>
        <strain evidence="5">9284</strain>
    </source>
</reference>
<accession>A0AAD7BAU3</accession>
<sequence>MHLAVVLTFAVASAAAAASSPKKRSTTDPTQVAGKTFDFVIAGGGTAGLALASRLAEWSNVTVAVIEAGSDGSEFQDQITIPGACSLLLGKYRFLWCPGMSYLNGLTGTTYDWQYQTTPQTNASGGQLSWPRGKGLGGSSAINGGFWCRGSSAEYDI</sequence>
<comment type="similarity">
    <text evidence="1 2">Belongs to the GMC oxidoreductase family.</text>
</comment>
<dbReference type="AlphaFoldDB" id="A0AAD7BAU3"/>
<dbReference type="PANTHER" id="PTHR11552:SF218">
    <property type="entry name" value="GLUCOSE-METHANOL-CHOLINE OXIDOREDUCTASE N-TERMINAL DOMAIN-CONTAINING PROTEIN"/>
    <property type="match status" value="1"/>
</dbReference>
<dbReference type="EMBL" id="JARKIF010000024">
    <property type="protein sequence ID" value="KAJ7615499.1"/>
    <property type="molecule type" value="Genomic_DNA"/>
</dbReference>
<evidence type="ECO:0000313" key="5">
    <source>
        <dbReference type="EMBL" id="KAJ7615499.1"/>
    </source>
</evidence>
<feature type="domain" description="Glucose-methanol-choline oxidoreductase N-terminal" evidence="4">
    <location>
        <begin position="133"/>
        <end position="156"/>
    </location>
</feature>
<dbReference type="InterPro" id="IPR000172">
    <property type="entry name" value="GMC_OxRdtase_N"/>
</dbReference>
<evidence type="ECO:0000256" key="3">
    <source>
        <dbReference type="SAM" id="SignalP"/>
    </source>
</evidence>
<evidence type="ECO:0000256" key="2">
    <source>
        <dbReference type="RuleBase" id="RU003968"/>
    </source>
</evidence>
<dbReference type="SUPFAM" id="SSF51905">
    <property type="entry name" value="FAD/NAD(P)-binding domain"/>
    <property type="match status" value="1"/>
</dbReference>
<keyword evidence="3" id="KW-0732">Signal</keyword>
<keyword evidence="2" id="KW-0274">FAD</keyword>
<dbReference type="GO" id="GO:0050660">
    <property type="term" value="F:flavin adenine dinucleotide binding"/>
    <property type="evidence" value="ECO:0007669"/>
    <property type="project" value="InterPro"/>
</dbReference>
<keyword evidence="6" id="KW-1185">Reference proteome</keyword>
<dbReference type="Pfam" id="PF00732">
    <property type="entry name" value="GMC_oxred_N"/>
    <property type="match status" value="1"/>
</dbReference>
<evidence type="ECO:0000313" key="6">
    <source>
        <dbReference type="Proteomes" id="UP001221142"/>
    </source>
</evidence>
<feature type="chain" id="PRO_5042036942" description="Glucose-methanol-choline oxidoreductase N-terminal domain-containing protein" evidence="3">
    <location>
        <begin position="19"/>
        <end position="157"/>
    </location>
</feature>
<comment type="caution">
    <text evidence="5">The sequence shown here is derived from an EMBL/GenBank/DDBJ whole genome shotgun (WGS) entry which is preliminary data.</text>
</comment>
<evidence type="ECO:0000259" key="4">
    <source>
        <dbReference type="PROSITE" id="PS00623"/>
    </source>
</evidence>
<proteinExistence type="inferred from homology"/>
<dbReference type="InterPro" id="IPR036188">
    <property type="entry name" value="FAD/NAD-bd_sf"/>
</dbReference>
<dbReference type="Proteomes" id="UP001221142">
    <property type="component" value="Unassembled WGS sequence"/>
</dbReference>
<name>A0AAD7BAU3_9AGAR</name>
<gene>
    <name evidence="5" type="ORF">FB45DRAFT_757898</name>
</gene>
<organism evidence="5 6">
    <name type="scientific">Roridomyces roridus</name>
    <dbReference type="NCBI Taxonomy" id="1738132"/>
    <lineage>
        <taxon>Eukaryota</taxon>
        <taxon>Fungi</taxon>
        <taxon>Dikarya</taxon>
        <taxon>Basidiomycota</taxon>
        <taxon>Agaricomycotina</taxon>
        <taxon>Agaricomycetes</taxon>
        <taxon>Agaricomycetidae</taxon>
        <taxon>Agaricales</taxon>
        <taxon>Marasmiineae</taxon>
        <taxon>Mycenaceae</taxon>
        <taxon>Roridomyces</taxon>
    </lineage>
</organism>
<dbReference type="Gene3D" id="3.50.50.60">
    <property type="entry name" value="FAD/NAD(P)-binding domain"/>
    <property type="match status" value="1"/>
</dbReference>
<dbReference type="PANTHER" id="PTHR11552">
    <property type="entry name" value="GLUCOSE-METHANOL-CHOLINE GMC OXIDOREDUCTASE"/>
    <property type="match status" value="1"/>
</dbReference>
<protein>
    <recommendedName>
        <fullName evidence="4">Glucose-methanol-choline oxidoreductase N-terminal domain-containing protein</fullName>
    </recommendedName>
</protein>
<dbReference type="InterPro" id="IPR012132">
    <property type="entry name" value="GMC_OxRdtase"/>
</dbReference>
<dbReference type="GO" id="GO:0016614">
    <property type="term" value="F:oxidoreductase activity, acting on CH-OH group of donors"/>
    <property type="evidence" value="ECO:0007669"/>
    <property type="project" value="InterPro"/>
</dbReference>
<evidence type="ECO:0000256" key="1">
    <source>
        <dbReference type="ARBA" id="ARBA00010790"/>
    </source>
</evidence>
<feature type="signal peptide" evidence="3">
    <location>
        <begin position="1"/>
        <end position="18"/>
    </location>
</feature>
<dbReference type="PROSITE" id="PS00623">
    <property type="entry name" value="GMC_OXRED_1"/>
    <property type="match status" value="1"/>
</dbReference>
<keyword evidence="2" id="KW-0285">Flavoprotein</keyword>